<dbReference type="InterPro" id="IPR015424">
    <property type="entry name" value="PyrdxlP-dep_Trfase"/>
</dbReference>
<sequence length="383" mass="41710">MRVLEKRFETLLLHSVEKNKKPIKSKITPIYQTSAFTFDHLDELEGFFQGEGNYLYSRTGNPNTDELGQAVAAIEGAPAGVATSSGLSAILAGVLAVVRSGDHIVAADDLYGGSFHLLKEELNQLGIKTTFVSFSNLDEVEQAIQPNTKLLYTESITNPLLRVENLEAVVNLAKKHDLKTLVDNTFATPFHCNPYLQGIDLVIHSATKYIGGHSDVTAGVVVGGEDLVGQARAKIVNLGANVSPFEAWLTSRGLKTLALRMKCQSFNARKLAEKLSSNPNIAKVYYPFNETEEGFGAMVTIEVSKNIDINQFFKSLSWVKIVPTLAGVETTVSHPLTTSHRALPVEASAALGITKEVVRISVGIEHHEDIIQAFEKAIENSVH</sequence>
<dbReference type="Pfam" id="PF01053">
    <property type="entry name" value="Cys_Met_Meta_PP"/>
    <property type="match status" value="1"/>
</dbReference>
<dbReference type="Gene3D" id="3.90.1150.10">
    <property type="entry name" value="Aspartate Aminotransferase, domain 1"/>
    <property type="match status" value="1"/>
</dbReference>
<comment type="cofactor">
    <cofactor evidence="1 4">
        <name>pyridoxal 5'-phosphate</name>
        <dbReference type="ChEBI" id="CHEBI:597326"/>
    </cofactor>
</comment>
<evidence type="ECO:0000256" key="3">
    <source>
        <dbReference type="ARBA" id="ARBA00022898"/>
    </source>
</evidence>
<accession>A0ABW6K093</accession>
<protein>
    <submittedName>
        <fullName evidence="5">Trans-sulfuration enzyme family protein</fullName>
    </submittedName>
</protein>
<name>A0ABW6K093_9BACI</name>
<dbReference type="EMBL" id="JBIACJ010000006">
    <property type="protein sequence ID" value="MFE8697179.1"/>
    <property type="molecule type" value="Genomic_DNA"/>
</dbReference>
<gene>
    <name evidence="5" type="ORF">ACFYKT_12615</name>
</gene>
<dbReference type="InterPro" id="IPR054542">
    <property type="entry name" value="Cys_met_metab_PP"/>
</dbReference>
<dbReference type="PROSITE" id="PS00868">
    <property type="entry name" value="CYS_MET_METAB_PP"/>
    <property type="match status" value="1"/>
</dbReference>
<dbReference type="PIRSF" id="PIRSF001434">
    <property type="entry name" value="CGS"/>
    <property type="match status" value="1"/>
</dbReference>
<dbReference type="InterPro" id="IPR015421">
    <property type="entry name" value="PyrdxlP-dep_Trfase_major"/>
</dbReference>
<comment type="caution">
    <text evidence="5">The sequence shown here is derived from an EMBL/GenBank/DDBJ whole genome shotgun (WGS) entry which is preliminary data.</text>
</comment>
<dbReference type="PANTHER" id="PTHR11808">
    <property type="entry name" value="TRANS-SULFURATION ENZYME FAMILY MEMBER"/>
    <property type="match status" value="1"/>
</dbReference>
<evidence type="ECO:0000256" key="1">
    <source>
        <dbReference type="ARBA" id="ARBA00001933"/>
    </source>
</evidence>
<dbReference type="InterPro" id="IPR000277">
    <property type="entry name" value="Cys/Met-Metab_PyrdxlP-dep_enz"/>
</dbReference>
<keyword evidence="3 4" id="KW-0663">Pyridoxal phosphate</keyword>
<dbReference type="RefSeq" id="WP_389219981.1">
    <property type="nucleotide sequence ID" value="NZ_JBIACJ010000006.1"/>
</dbReference>
<dbReference type="SUPFAM" id="SSF53383">
    <property type="entry name" value="PLP-dependent transferases"/>
    <property type="match status" value="1"/>
</dbReference>
<dbReference type="Proteomes" id="UP001601058">
    <property type="component" value="Unassembled WGS sequence"/>
</dbReference>
<evidence type="ECO:0000256" key="4">
    <source>
        <dbReference type="RuleBase" id="RU362118"/>
    </source>
</evidence>
<evidence type="ECO:0000313" key="5">
    <source>
        <dbReference type="EMBL" id="MFE8697179.1"/>
    </source>
</evidence>
<evidence type="ECO:0000256" key="2">
    <source>
        <dbReference type="ARBA" id="ARBA00009077"/>
    </source>
</evidence>
<keyword evidence="6" id="KW-1185">Reference proteome</keyword>
<proteinExistence type="inferred from homology"/>
<dbReference type="Gene3D" id="3.40.640.10">
    <property type="entry name" value="Type I PLP-dependent aspartate aminotransferase-like (Major domain)"/>
    <property type="match status" value="1"/>
</dbReference>
<organism evidence="5 6">
    <name type="scientific">Cytobacillus mangrovibacter</name>
    <dbReference type="NCBI Taxonomy" id="3299024"/>
    <lineage>
        <taxon>Bacteria</taxon>
        <taxon>Bacillati</taxon>
        <taxon>Bacillota</taxon>
        <taxon>Bacilli</taxon>
        <taxon>Bacillales</taxon>
        <taxon>Bacillaceae</taxon>
        <taxon>Cytobacillus</taxon>
    </lineage>
</organism>
<evidence type="ECO:0000313" key="6">
    <source>
        <dbReference type="Proteomes" id="UP001601058"/>
    </source>
</evidence>
<dbReference type="CDD" id="cd00614">
    <property type="entry name" value="CGS_like"/>
    <property type="match status" value="1"/>
</dbReference>
<comment type="similarity">
    <text evidence="2 4">Belongs to the trans-sulfuration enzymes family.</text>
</comment>
<dbReference type="PANTHER" id="PTHR11808:SF89">
    <property type="entry name" value="METHIONINE GAMMA-LYASE"/>
    <property type="match status" value="1"/>
</dbReference>
<reference evidence="5 6" key="1">
    <citation type="submission" date="2024-08" db="EMBL/GenBank/DDBJ databases">
        <title>Two novel Cytobacillus novel species.</title>
        <authorList>
            <person name="Liu G."/>
        </authorList>
    </citation>
    <scope>NUCLEOTIDE SEQUENCE [LARGE SCALE GENOMIC DNA]</scope>
    <source>
        <strain evidence="5 6">FJAT-53684</strain>
    </source>
</reference>
<dbReference type="InterPro" id="IPR015422">
    <property type="entry name" value="PyrdxlP-dep_Trfase_small"/>
</dbReference>